<dbReference type="WBParaSite" id="PTRK_0001267400.1">
    <property type="protein sequence ID" value="PTRK_0001267400.1"/>
    <property type="gene ID" value="PTRK_0001267400"/>
</dbReference>
<feature type="compositionally biased region" description="Basic residues" evidence="1">
    <location>
        <begin position="172"/>
        <end position="191"/>
    </location>
</feature>
<protein>
    <submittedName>
        <fullName evidence="3">F-type ATPase subunit b</fullName>
    </submittedName>
</protein>
<keyword evidence="2" id="KW-1185">Reference proteome</keyword>
<dbReference type="Proteomes" id="UP000038045">
    <property type="component" value="Unplaced"/>
</dbReference>
<evidence type="ECO:0000256" key="1">
    <source>
        <dbReference type="SAM" id="MobiDB-lite"/>
    </source>
</evidence>
<sequence>MESREEAIKRLNEQADALKARAVPTPPDYGANAAGYGYRLMGEMIAGLAVGLGPRLLPLHPDSLHVHPDDEHAGHVPGLHGHLAAGGDRHLRGPDHPAGHRRGLRQERHQVLQAVRPDRRAVVPADPGDADRVHLLPAASRFAGPASVRQHAGRPRGDEGLRRLRGFAGRLRPGRHPRRGSGHGRRGRHHGAGVPRGLPASFRFRRSDHRVSERRRASGSALRLVFLPRLRAVRDERAGTIAGAVDAARQVQAEAATQADAAKAEVSKARADARATAAAAKARVTEETKARQAADEAVVNARIAEAEAAIGKTRDAAMANVSTIASDTARAMVERLTGKAATAAEADAAVKGAA</sequence>
<dbReference type="STRING" id="131310.A0A0N4ZVR1"/>
<dbReference type="AlphaFoldDB" id="A0A0N4ZVR1"/>
<name>A0A0N4ZVR1_PARTI</name>
<accession>A0A0N4ZVR1</accession>
<evidence type="ECO:0000313" key="2">
    <source>
        <dbReference type="Proteomes" id="UP000038045"/>
    </source>
</evidence>
<evidence type="ECO:0000313" key="3">
    <source>
        <dbReference type="WBParaSite" id="PTRK_0001267400.1"/>
    </source>
</evidence>
<proteinExistence type="predicted"/>
<feature type="region of interest" description="Disordered" evidence="1">
    <location>
        <begin position="170"/>
        <end position="200"/>
    </location>
</feature>
<reference evidence="3" key="1">
    <citation type="submission" date="2017-02" db="UniProtKB">
        <authorList>
            <consortium name="WormBaseParasite"/>
        </authorList>
    </citation>
    <scope>IDENTIFICATION</scope>
</reference>
<organism evidence="2 3">
    <name type="scientific">Parastrongyloides trichosuri</name>
    <name type="common">Possum-specific nematode worm</name>
    <dbReference type="NCBI Taxonomy" id="131310"/>
    <lineage>
        <taxon>Eukaryota</taxon>
        <taxon>Metazoa</taxon>
        <taxon>Ecdysozoa</taxon>
        <taxon>Nematoda</taxon>
        <taxon>Chromadorea</taxon>
        <taxon>Rhabditida</taxon>
        <taxon>Tylenchina</taxon>
        <taxon>Panagrolaimomorpha</taxon>
        <taxon>Strongyloidoidea</taxon>
        <taxon>Strongyloididae</taxon>
        <taxon>Parastrongyloides</taxon>
    </lineage>
</organism>